<evidence type="ECO:0000313" key="1">
    <source>
        <dbReference type="EMBL" id="OCK81055.1"/>
    </source>
</evidence>
<gene>
    <name evidence="1" type="ORF">K432DRAFT_28508</name>
</gene>
<reference evidence="1 2" key="1">
    <citation type="journal article" date="2016" name="Nat. Commun.">
        <title>Ectomycorrhizal ecology is imprinted in the genome of the dominant symbiotic fungus Cenococcum geophilum.</title>
        <authorList>
            <consortium name="DOE Joint Genome Institute"/>
            <person name="Peter M."/>
            <person name="Kohler A."/>
            <person name="Ohm R.A."/>
            <person name="Kuo A."/>
            <person name="Krutzmann J."/>
            <person name="Morin E."/>
            <person name="Arend M."/>
            <person name="Barry K.W."/>
            <person name="Binder M."/>
            <person name="Choi C."/>
            <person name="Clum A."/>
            <person name="Copeland A."/>
            <person name="Grisel N."/>
            <person name="Haridas S."/>
            <person name="Kipfer T."/>
            <person name="LaButti K."/>
            <person name="Lindquist E."/>
            <person name="Lipzen A."/>
            <person name="Maire R."/>
            <person name="Meier B."/>
            <person name="Mihaltcheva S."/>
            <person name="Molinier V."/>
            <person name="Murat C."/>
            <person name="Poggeler S."/>
            <person name="Quandt C.A."/>
            <person name="Sperisen C."/>
            <person name="Tritt A."/>
            <person name="Tisserant E."/>
            <person name="Crous P.W."/>
            <person name="Henrissat B."/>
            <person name="Nehls U."/>
            <person name="Egli S."/>
            <person name="Spatafora J.W."/>
            <person name="Grigoriev I.V."/>
            <person name="Martin F.M."/>
        </authorList>
    </citation>
    <scope>NUCLEOTIDE SEQUENCE [LARGE SCALE GENOMIC DNA]</scope>
    <source>
        <strain evidence="1 2">CBS 459.81</strain>
    </source>
</reference>
<evidence type="ECO:0000313" key="2">
    <source>
        <dbReference type="Proteomes" id="UP000250266"/>
    </source>
</evidence>
<name>A0A8E2EBP2_9PEZI</name>
<dbReference type="EMBL" id="KV744935">
    <property type="protein sequence ID" value="OCK81055.1"/>
    <property type="molecule type" value="Genomic_DNA"/>
</dbReference>
<dbReference type="AlphaFoldDB" id="A0A8E2EBP2"/>
<proteinExistence type="predicted"/>
<keyword evidence="2" id="KW-1185">Reference proteome</keyword>
<accession>A0A8E2EBP2</accession>
<dbReference type="CDD" id="cd09917">
    <property type="entry name" value="F-box_SF"/>
    <property type="match status" value="1"/>
</dbReference>
<dbReference type="InterPro" id="IPR036047">
    <property type="entry name" value="F-box-like_dom_sf"/>
</dbReference>
<dbReference type="SUPFAM" id="SSF81383">
    <property type="entry name" value="F-box domain"/>
    <property type="match status" value="1"/>
</dbReference>
<sequence>MWWSKRPRVSILDLPDELLLNIASFVRPEADGQDTIHLRTLCQVSKAFARTGQEILFEDCALRSARTAWRTFDDAKESFRKLDHFLRSIVARPDLAAKSAHIAHFNRTSLPMDTQLSSLA</sequence>
<dbReference type="Proteomes" id="UP000250266">
    <property type="component" value="Unassembled WGS sequence"/>
</dbReference>
<evidence type="ECO:0008006" key="3">
    <source>
        <dbReference type="Google" id="ProtNLM"/>
    </source>
</evidence>
<dbReference type="OrthoDB" id="3750626at2759"/>
<protein>
    <recommendedName>
        <fullName evidence="3">F-box domain-containing protein</fullName>
    </recommendedName>
</protein>
<organism evidence="1 2">
    <name type="scientific">Lepidopterella palustris CBS 459.81</name>
    <dbReference type="NCBI Taxonomy" id="1314670"/>
    <lineage>
        <taxon>Eukaryota</taxon>
        <taxon>Fungi</taxon>
        <taxon>Dikarya</taxon>
        <taxon>Ascomycota</taxon>
        <taxon>Pezizomycotina</taxon>
        <taxon>Dothideomycetes</taxon>
        <taxon>Pleosporomycetidae</taxon>
        <taxon>Mytilinidiales</taxon>
        <taxon>Argynnaceae</taxon>
        <taxon>Lepidopterella</taxon>
    </lineage>
</organism>